<keyword evidence="5" id="KW-0694">RNA-binding</keyword>
<dbReference type="GO" id="GO:0120159">
    <property type="term" value="F:rRNA pseudouridine synthase activity"/>
    <property type="evidence" value="ECO:0007669"/>
    <property type="project" value="UniProtKB-ARBA"/>
</dbReference>
<dbReference type="Proteomes" id="UP000590811">
    <property type="component" value="Unassembled WGS sequence"/>
</dbReference>
<dbReference type="InterPro" id="IPR002942">
    <property type="entry name" value="S4_RNA-bd"/>
</dbReference>
<dbReference type="EMBL" id="JACHVT010000004">
    <property type="protein sequence ID" value="MBB2987144.1"/>
    <property type="molecule type" value="Genomic_DNA"/>
</dbReference>
<dbReference type="NCBIfam" id="TIGR00005">
    <property type="entry name" value="rluA_subfam"/>
    <property type="match status" value="1"/>
</dbReference>
<keyword evidence="3 6" id="KW-0413">Isomerase</keyword>
<evidence type="ECO:0000259" key="7">
    <source>
        <dbReference type="SMART" id="SM00363"/>
    </source>
</evidence>
<dbReference type="EMBL" id="RBXT01000001">
    <property type="protein sequence ID" value="RKT77189.1"/>
    <property type="molecule type" value="Genomic_DNA"/>
</dbReference>
<evidence type="ECO:0000256" key="6">
    <source>
        <dbReference type="RuleBase" id="RU362028"/>
    </source>
</evidence>
<dbReference type="PROSITE" id="PS50889">
    <property type="entry name" value="S4"/>
    <property type="match status" value="1"/>
</dbReference>
<dbReference type="AlphaFoldDB" id="A0A495XUI6"/>
<dbReference type="CDD" id="cd02869">
    <property type="entry name" value="PseudoU_synth_RluA_like"/>
    <property type="match status" value="1"/>
</dbReference>
<evidence type="ECO:0000313" key="11">
    <source>
        <dbReference type="Proteomes" id="UP000590811"/>
    </source>
</evidence>
<dbReference type="Pfam" id="PF00849">
    <property type="entry name" value="PseudoU_synth_2"/>
    <property type="match status" value="1"/>
</dbReference>
<dbReference type="CDD" id="cd00165">
    <property type="entry name" value="S4"/>
    <property type="match status" value="1"/>
</dbReference>
<evidence type="ECO:0000256" key="4">
    <source>
        <dbReference type="PIRSR" id="PIRSR606225-1"/>
    </source>
</evidence>
<dbReference type="GO" id="GO:0003723">
    <property type="term" value="F:RNA binding"/>
    <property type="evidence" value="ECO:0007669"/>
    <property type="project" value="UniProtKB-KW"/>
</dbReference>
<dbReference type="Gene3D" id="3.30.2350.10">
    <property type="entry name" value="Pseudouridine synthase"/>
    <property type="match status" value="1"/>
</dbReference>
<keyword evidence="10" id="KW-1185">Reference proteome</keyword>
<name>A0A495XUI6_9MICO</name>
<dbReference type="PANTHER" id="PTHR21600:SF44">
    <property type="entry name" value="RIBOSOMAL LARGE SUBUNIT PSEUDOURIDINE SYNTHASE D"/>
    <property type="match status" value="1"/>
</dbReference>
<dbReference type="InterPro" id="IPR020103">
    <property type="entry name" value="PsdUridine_synth_cat_dom_sf"/>
</dbReference>
<evidence type="ECO:0000313" key="10">
    <source>
        <dbReference type="Proteomes" id="UP000278440"/>
    </source>
</evidence>
<reference evidence="8 11" key="2">
    <citation type="submission" date="2020-08" db="EMBL/GenBank/DDBJ databases">
        <title>Genomic Encyclopedia of Type Strains, Phase IV (KMG-V): Genome sequencing to study the core and pangenomes of soil and plant-associated prokaryotes.</title>
        <authorList>
            <person name="Whitman W."/>
        </authorList>
    </citation>
    <scope>NUCLEOTIDE SEQUENCE [LARGE SCALE GENOMIC DNA]</scope>
    <source>
        <strain evidence="8 11">B3ACCR2</strain>
    </source>
</reference>
<organism evidence="9 10">
    <name type="scientific">Terracoccus luteus</name>
    <dbReference type="NCBI Taxonomy" id="53356"/>
    <lineage>
        <taxon>Bacteria</taxon>
        <taxon>Bacillati</taxon>
        <taxon>Actinomycetota</taxon>
        <taxon>Actinomycetes</taxon>
        <taxon>Micrococcales</taxon>
        <taxon>Intrasporangiaceae</taxon>
        <taxon>Terracoccus</taxon>
    </lineage>
</organism>
<evidence type="ECO:0000313" key="9">
    <source>
        <dbReference type="EMBL" id="RKT77189.1"/>
    </source>
</evidence>
<proteinExistence type="inferred from homology"/>
<comment type="function">
    <text evidence="6">Responsible for synthesis of pseudouridine from uracil.</text>
</comment>
<dbReference type="GO" id="GO:0000455">
    <property type="term" value="P:enzyme-directed rRNA pseudouridine synthesis"/>
    <property type="evidence" value="ECO:0007669"/>
    <property type="project" value="UniProtKB-ARBA"/>
</dbReference>
<evidence type="ECO:0000256" key="2">
    <source>
        <dbReference type="ARBA" id="ARBA00010876"/>
    </source>
</evidence>
<dbReference type="SUPFAM" id="SSF55120">
    <property type="entry name" value="Pseudouridine synthase"/>
    <property type="match status" value="1"/>
</dbReference>
<sequence>MPEVRTVLVPEGLEGERVDAGVARLFGVSRTRAAELAAGGHVVLDGRTAGKSDRLGSGAMLEVSLPTAGEQRPGPVVRPEAVPGMRIVHDDDDIVVVDKPVGVAAHPSVGWEGPDVVSGLAAAGYRISTSGAAERQGIVSRLDVGTSGLMVVAKSEYAYSRLKQAFRSRTVDKTYHALVQGLPDPLVGTVDAPIGRHPGHDYKFAVMKSGKPSVTHYEVIEAFRRASLLEVHLETGRTHQIRVHFAALKHPCCGDPMYGADPTLSARLGLDRQWLHAMGLGFEHPGTGEYVHFESRYPADLQHALDVAATF</sequence>
<evidence type="ECO:0000256" key="5">
    <source>
        <dbReference type="PROSITE-ProRule" id="PRU00182"/>
    </source>
</evidence>
<gene>
    <name evidence="9" type="ORF">DFJ68_0605</name>
    <name evidence="8" type="ORF">FHW14_002309</name>
</gene>
<dbReference type="SUPFAM" id="SSF55174">
    <property type="entry name" value="Alpha-L RNA-binding motif"/>
    <property type="match status" value="1"/>
</dbReference>
<comment type="caution">
    <text evidence="9">The sequence shown here is derived from an EMBL/GenBank/DDBJ whole genome shotgun (WGS) entry which is preliminary data.</text>
</comment>
<evidence type="ECO:0000313" key="8">
    <source>
        <dbReference type="EMBL" id="MBB2987144.1"/>
    </source>
</evidence>
<feature type="active site" evidence="4">
    <location>
        <position position="143"/>
    </location>
</feature>
<dbReference type="SMART" id="SM00363">
    <property type="entry name" value="S4"/>
    <property type="match status" value="1"/>
</dbReference>
<dbReference type="InterPro" id="IPR036986">
    <property type="entry name" value="S4_RNA-bd_sf"/>
</dbReference>
<protein>
    <recommendedName>
        <fullName evidence="6">Pseudouridine synthase</fullName>
        <ecNumber evidence="6">5.4.99.-</ecNumber>
    </recommendedName>
</protein>
<accession>A0A495XUI6</accession>
<dbReference type="Proteomes" id="UP000278440">
    <property type="component" value="Unassembled WGS sequence"/>
</dbReference>
<dbReference type="InterPro" id="IPR006225">
    <property type="entry name" value="PsdUridine_synth_RluC/D"/>
</dbReference>
<comment type="similarity">
    <text evidence="2 6">Belongs to the pseudouridine synthase RluA family.</text>
</comment>
<dbReference type="Gene3D" id="3.10.290.10">
    <property type="entry name" value="RNA-binding S4 domain"/>
    <property type="match status" value="1"/>
</dbReference>
<dbReference type="InterPro" id="IPR050188">
    <property type="entry name" value="RluA_PseudoU_synthase"/>
</dbReference>
<evidence type="ECO:0000256" key="1">
    <source>
        <dbReference type="ARBA" id="ARBA00000073"/>
    </source>
</evidence>
<dbReference type="InterPro" id="IPR006145">
    <property type="entry name" value="PsdUridine_synth_RsuA/RluA"/>
</dbReference>
<evidence type="ECO:0000256" key="3">
    <source>
        <dbReference type="ARBA" id="ARBA00023235"/>
    </source>
</evidence>
<dbReference type="EC" id="5.4.99.-" evidence="6"/>
<dbReference type="RefSeq" id="WP_121030906.1">
    <property type="nucleotide sequence ID" value="NZ_JACHVT010000004.1"/>
</dbReference>
<comment type="catalytic activity">
    <reaction evidence="1 6">
        <text>a uridine in RNA = a pseudouridine in RNA</text>
        <dbReference type="Rhea" id="RHEA:48348"/>
        <dbReference type="Rhea" id="RHEA-COMP:12068"/>
        <dbReference type="Rhea" id="RHEA-COMP:12069"/>
        <dbReference type="ChEBI" id="CHEBI:65314"/>
        <dbReference type="ChEBI" id="CHEBI:65315"/>
    </reaction>
</comment>
<reference evidence="9 10" key="1">
    <citation type="submission" date="2018-10" db="EMBL/GenBank/DDBJ databases">
        <title>Sequencing the genomes of 1000 actinobacteria strains.</title>
        <authorList>
            <person name="Klenk H.-P."/>
        </authorList>
    </citation>
    <scope>NUCLEOTIDE SEQUENCE [LARGE SCALE GENOMIC DNA]</scope>
    <source>
        <strain evidence="9 10">DSM 44267</strain>
    </source>
</reference>
<dbReference type="OrthoDB" id="9807829at2"/>
<feature type="domain" description="RNA-binding S4" evidence="7">
    <location>
        <begin position="16"/>
        <end position="79"/>
    </location>
</feature>
<dbReference type="PANTHER" id="PTHR21600">
    <property type="entry name" value="MITOCHONDRIAL RNA PSEUDOURIDINE SYNTHASE"/>
    <property type="match status" value="1"/>
</dbReference>